<name>A0A812EZD1_9ARCH</name>
<dbReference type="PRINTS" id="PR00723">
    <property type="entry name" value="SUBTILISIN"/>
</dbReference>
<dbReference type="Pfam" id="PF00082">
    <property type="entry name" value="Peptidase_S8"/>
    <property type="match status" value="1"/>
</dbReference>
<protein>
    <submittedName>
        <fullName evidence="8">Peptidase S8 and S53 subtilisin kexin sedolisin</fullName>
    </submittedName>
</protein>
<keyword evidence="4 5" id="KW-0720">Serine protease</keyword>
<keyword evidence="2 5" id="KW-0645">Protease</keyword>
<dbReference type="PROSITE" id="PS00138">
    <property type="entry name" value="SUBTILASE_SER"/>
    <property type="match status" value="1"/>
</dbReference>
<dbReference type="PANTHER" id="PTHR43806:SF11">
    <property type="entry name" value="CEREVISIN-RELATED"/>
    <property type="match status" value="1"/>
</dbReference>
<organism evidence="8 9">
    <name type="scientific">Candidatus Nitrosotenuis uzonensis</name>
    <dbReference type="NCBI Taxonomy" id="1407055"/>
    <lineage>
        <taxon>Archaea</taxon>
        <taxon>Nitrososphaerota</taxon>
        <taxon>Candidatus Nitrosotenuis</taxon>
    </lineage>
</organism>
<keyword evidence="6" id="KW-1133">Transmembrane helix</keyword>
<dbReference type="PANTHER" id="PTHR43806">
    <property type="entry name" value="PEPTIDASE S8"/>
    <property type="match status" value="1"/>
</dbReference>
<keyword evidence="3 5" id="KW-0378">Hydrolase</keyword>
<dbReference type="InterPro" id="IPR023827">
    <property type="entry name" value="Peptidase_S8_Asp-AS"/>
</dbReference>
<dbReference type="PROSITE" id="PS51892">
    <property type="entry name" value="SUBTILASE"/>
    <property type="match status" value="1"/>
</dbReference>
<dbReference type="InterPro" id="IPR015500">
    <property type="entry name" value="Peptidase_S8_subtilisin-rel"/>
</dbReference>
<keyword evidence="6" id="KW-0472">Membrane</keyword>
<sequence>MHKLALFVFAIALVSFFSNSEGFIENEKIFPRPQITQSSELLQVPQEFFQDHRISRYLVFGPQDDIPISNGLFSIITMQEQSATALGTKGYQIIRDLPLEFHANEYSSMSQIRKSIDSEAAYVKYNYTGSGIKIAIVDTGVDFSNPDLQGAVARDKYNRPIMLDADGQGLVLTNATFIANINKFGIIENTTKQIIDEKNKTLQKNATSTVYVTKNGVYLSLKKDKGTNIQVYNSFFPNTGPSPVFNATIIDDYKIGKSNRDFIKSASGVYHFGMVYQGAVSGPFASVQVVPVLVVDSVTPGLYDTIIPDMSTSYKDYTRFDLRPGQKPSYDFDFTDERPIRLGDGNEFLIYDSNKDGKPDYSAGTVGAQILDVHGVISQKSAVDKILKATNGTLLPGLDPKGNFFGVMSDFVGHGTSSAGTISSSATNQYDIYNNTKKYTLPGVAQGAKIIPIKALWFGDTLYAWMWAAGFDNINSTWHFTGEPRADIISNSWGISTFPSLKTVPGIDTMSLVSSVLSTPNSIDPKYPGVTIISSAGNAGHGYGTMGLPNASPFVITVGAVTNNVNVGYGAFKGQPRFGNTTIHANDIVDFSSRGPSVLGDPKPDIMGTGAYGFVPSNVINSKPSTKREPFTMYGGTSMAAPVVAGSAAILMESLKSQNQDYTPFTIKSMLMSTATDLANDPFTQGSGLVNPYRAVQLLRGEGGMFAVYNNSTYSNMKKILDVPLKTLNATVFGISNLSLPEKSQQQTSWFGGRIAPGEKSTTVFTIENPTNQTITVSIMPKSLQLVSESSLHSSTRLDLTDSIYNKTGTYRPDYIRLSDVKSGNLSSLFDENSIPDDSLLVLNLNFAFPDFMNKTEKQYAADMKIASLYLYDWNDKNKDQKISSDELSMVNRAGSWGTGQELRVTDPKSKFQHTPLVGVYAVPTKYSYWLGDTKKNATSMDYTITASYYKKQEWSSIWLDTGTVRVQPKATSSVTATIIVPKSASPGLYQGFLEFSSANHTVNAPVSYAVTTPIPEREKTVVIPGSQGQIIYGNGYFKGAFDMVNRYNAGDWRQYYFEVQNPAVNIASIDISWKDPDTNLSVFVIDPQGRIVQTNAPPGAFGHFLDWPSSDWLGTTIFSEGGGFFPVKNKDATSSILLVPINQTGTYTLLLHNTLYGGSSKTEPFTVLARFSSLSKDDTPPQISADIPYYLNGQIPVPQITDESPTTAKYYIDDHMWNPGDFIPDGHHTFRIEATDNAGNISYKTVEFVMDRTPPKIIIQNNTITDGMVEFQVEEQNPATISVTLADGQRLYNITRIMLPDIPGPQRVLVYASDLAGNYASTAAFFQIKTESIDVVPEPSRKEDSLPLLMAIGGAITIGALSTILFVQKAKKH</sequence>
<reference evidence="8" key="1">
    <citation type="submission" date="2021-02" db="EMBL/GenBank/DDBJ databases">
        <authorList>
            <person name="Han P."/>
        </authorList>
    </citation>
    <scope>NUCLEOTIDE SEQUENCE</scope>
    <source>
        <strain evidence="8">Candidatus Nitrosotenuis uzonensis 5A</strain>
    </source>
</reference>
<proteinExistence type="inferred from homology"/>
<dbReference type="InterPro" id="IPR036852">
    <property type="entry name" value="Peptidase_S8/S53_dom_sf"/>
</dbReference>
<dbReference type="GO" id="GO:0006508">
    <property type="term" value="P:proteolysis"/>
    <property type="evidence" value="ECO:0007669"/>
    <property type="project" value="UniProtKB-KW"/>
</dbReference>
<dbReference type="InterPro" id="IPR000209">
    <property type="entry name" value="Peptidase_S8/S53_dom"/>
</dbReference>
<dbReference type="PROSITE" id="PS00018">
    <property type="entry name" value="EF_HAND_1"/>
    <property type="match status" value="1"/>
</dbReference>
<evidence type="ECO:0000256" key="1">
    <source>
        <dbReference type="ARBA" id="ARBA00011073"/>
    </source>
</evidence>
<dbReference type="SUPFAM" id="SSF52743">
    <property type="entry name" value="Subtilisin-like"/>
    <property type="match status" value="1"/>
</dbReference>
<dbReference type="Gene3D" id="3.40.50.200">
    <property type="entry name" value="Peptidase S8/S53 domain"/>
    <property type="match status" value="2"/>
</dbReference>
<evidence type="ECO:0000259" key="7">
    <source>
        <dbReference type="Pfam" id="PF00082"/>
    </source>
</evidence>
<comment type="caution">
    <text evidence="8">The sequence shown here is derived from an EMBL/GenBank/DDBJ whole genome shotgun (WGS) entry which is preliminary data.</text>
</comment>
<dbReference type="Proteomes" id="UP000655759">
    <property type="component" value="Unassembled WGS sequence"/>
</dbReference>
<evidence type="ECO:0000313" key="8">
    <source>
        <dbReference type="EMBL" id="CAE6486880.1"/>
    </source>
</evidence>
<evidence type="ECO:0000256" key="2">
    <source>
        <dbReference type="ARBA" id="ARBA00022670"/>
    </source>
</evidence>
<evidence type="ECO:0000256" key="5">
    <source>
        <dbReference type="RuleBase" id="RU003355"/>
    </source>
</evidence>
<evidence type="ECO:0000256" key="6">
    <source>
        <dbReference type="SAM" id="Phobius"/>
    </source>
</evidence>
<dbReference type="EMBL" id="CAJNAQ010000002">
    <property type="protein sequence ID" value="CAE6486880.1"/>
    <property type="molecule type" value="Genomic_DNA"/>
</dbReference>
<evidence type="ECO:0000256" key="3">
    <source>
        <dbReference type="ARBA" id="ARBA00022801"/>
    </source>
</evidence>
<gene>
    <name evidence="8" type="ORF">NUZ5A_20220</name>
</gene>
<dbReference type="PROSITE" id="PS00136">
    <property type="entry name" value="SUBTILASE_ASP"/>
    <property type="match status" value="1"/>
</dbReference>
<comment type="similarity">
    <text evidence="1 5">Belongs to the peptidase S8 family.</text>
</comment>
<keyword evidence="6" id="KW-0812">Transmembrane</keyword>
<feature type="transmembrane region" description="Helical" evidence="6">
    <location>
        <begin position="1347"/>
        <end position="1368"/>
    </location>
</feature>
<evidence type="ECO:0000313" key="9">
    <source>
        <dbReference type="Proteomes" id="UP000655759"/>
    </source>
</evidence>
<dbReference type="GO" id="GO:0004252">
    <property type="term" value="F:serine-type endopeptidase activity"/>
    <property type="evidence" value="ECO:0007669"/>
    <property type="project" value="InterPro"/>
</dbReference>
<dbReference type="InterPro" id="IPR050131">
    <property type="entry name" value="Peptidase_S8_subtilisin-like"/>
</dbReference>
<dbReference type="RefSeq" id="WP_205097886.1">
    <property type="nucleotide sequence ID" value="NZ_CAJNAQ010000002.1"/>
</dbReference>
<dbReference type="InterPro" id="IPR023828">
    <property type="entry name" value="Peptidase_S8_Ser-AS"/>
</dbReference>
<accession>A0A812EZD1</accession>
<feature type="domain" description="Peptidase S8/S53" evidence="7">
    <location>
        <begin position="410"/>
        <end position="687"/>
    </location>
</feature>
<evidence type="ECO:0000256" key="4">
    <source>
        <dbReference type="ARBA" id="ARBA00022825"/>
    </source>
</evidence>
<dbReference type="InterPro" id="IPR018247">
    <property type="entry name" value="EF_Hand_1_Ca_BS"/>
</dbReference>